<dbReference type="RefSeq" id="WP_012142841.1">
    <property type="nucleotide sequence ID" value="NC_009831.1"/>
</dbReference>
<dbReference type="KEGG" id="sse:Ssed_2499"/>
<accession>A8FW85</accession>
<evidence type="ECO:0000313" key="2">
    <source>
        <dbReference type="Proteomes" id="UP000002015"/>
    </source>
</evidence>
<evidence type="ECO:0000313" key="1">
    <source>
        <dbReference type="EMBL" id="ABV37108.1"/>
    </source>
</evidence>
<dbReference type="Proteomes" id="UP000002015">
    <property type="component" value="Chromosome"/>
</dbReference>
<protein>
    <submittedName>
        <fullName evidence="1">Uncharacterized protein</fullName>
    </submittedName>
</protein>
<gene>
    <name evidence="1" type="ordered locus">Ssed_2499</name>
</gene>
<name>A8FW85_SHESH</name>
<dbReference type="EMBL" id="CP000821">
    <property type="protein sequence ID" value="ABV37108.1"/>
    <property type="molecule type" value="Genomic_DNA"/>
</dbReference>
<keyword evidence="2" id="KW-1185">Reference proteome</keyword>
<dbReference type="AlphaFoldDB" id="A8FW85"/>
<dbReference type="HOGENOM" id="CLU_690499_0_0_6"/>
<proteinExistence type="predicted"/>
<organism evidence="1 2">
    <name type="scientific">Shewanella sediminis (strain HAW-EB3)</name>
    <dbReference type="NCBI Taxonomy" id="425104"/>
    <lineage>
        <taxon>Bacteria</taxon>
        <taxon>Pseudomonadati</taxon>
        <taxon>Pseudomonadota</taxon>
        <taxon>Gammaproteobacteria</taxon>
        <taxon>Alteromonadales</taxon>
        <taxon>Shewanellaceae</taxon>
        <taxon>Shewanella</taxon>
    </lineage>
</organism>
<sequence precursor="true">MASSSIQKVQKQRWARKVFSRFVNSNNRRVRTRKKSFATLRRKASACSSPNCAKSKTEKFKLTVNTLSVAPFHPEDRTKLLKFFEDVSSFLQESNKKSNFHGVVLLNLEKVVKVDPSGCAFLFSYIEMFQELYPRVNFKIKYPNRIKPHAGSSVETIQPNHVFNHLELYKQLGSPKAPLCHTLPPPKLKIWETKSFANSDSSLVGQILENVCHQVPNVSNDQIAKIYKILIEAVNNCPEHAYDKSFMNEKGLQYKKTRCLFAIIEGQLVVVVVADLGVGIRYTLEHGKAKDSWEIFKRFNRLVRGNKSFSSRDSECLKGMINIKNVRERSSRHKDFDNRGYGGVDLQNAIKGLEGRLLIMSGKGSLMLDASNPDSMDVDPKDFDTGLDGTLISMSIPLTVK</sequence>
<dbReference type="STRING" id="425104.Ssed_2499"/>
<reference evidence="1 2" key="1">
    <citation type="submission" date="2007-08" db="EMBL/GenBank/DDBJ databases">
        <title>Complete sequence of Shewanella sediminis HAW-EB3.</title>
        <authorList>
            <consortium name="US DOE Joint Genome Institute"/>
            <person name="Copeland A."/>
            <person name="Lucas S."/>
            <person name="Lapidus A."/>
            <person name="Barry K."/>
            <person name="Glavina del Rio T."/>
            <person name="Dalin E."/>
            <person name="Tice H."/>
            <person name="Pitluck S."/>
            <person name="Chertkov O."/>
            <person name="Brettin T."/>
            <person name="Bruce D."/>
            <person name="Detter J.C."/>
            <person name="Han C."/>
            <person name="Schmutz J."/>
            <person name="Larimer F."/>
            <person name="Land M."/>
            <person name="Hauser L."/>
            <person name="Kyrpides N."/>
            <person name="Kim E."/>
            <person name="Zhao J.-S."/>
            <person name="Richardson P."/>
        </authorList>
    </citation>
    <scope>NUCLEOTIDE SEQUENCE [LARGE SCALE GENOMIC DNA]</scope>
    <source>
        <strain evidence="1 2">HAW-EB3</strain>
    </source>
</reference>